<dbReference type="GeneTree" id="ENSGT01020000230627"/>
<evidence type="ECO:0000313" key="2">
    <source>
        <dbReference type="Proteomes" id="UP000694406"/>
    </source>
</evidence>
<dbReference type="AlphaFoldDB" id="A0A8C5S264"/>
<accession>A0A8C5S264</accession>
<reference evidence="1" key="1">
    <citation type="submission" date="2025-08" db="UniProtKB">
        <authorList>
            <consortium name="Ensembl"/>
        </authorList>
    </citation>
    <scope>IDENTIFICATION</scope>
</reference>
<dbReference type="Proteomes" id="UP000694406">
    <property type="component" value="Unplaced"/>
</dbReference>
<dbReference type="Ensembl" id="ENSLLTT00000011433.1">
    <property type="protein sequence ID" value="ENSLLTP00000011007.1"/>
    <property type="gene ID" value="ENSLLTG00000008453.1"/>
</dbReference>
<proteinExistence type="predicted"/>
<keyword evidence="2" id="KW-1185">Reference proteome</keyword>
<organism evidence="1 2">
    <name type="scientific">Laticauda laticaudata</name>
    <name type="common">Blue-ringed sea krait</name>
    <name type="synonym">Blue-lipped sea krait</name>
    <dbReference type="NCBI Taxonomy" id="8630"/>
    <lineage>
        <taxon>Eukaryota</taxon>
        <taxon>Metazoa</taxon>
        <taxon>Chordata</taxon>
        <taxon>Craniata</taxon>
        <taxon>Vertebrata</taxon>
        <taxon>Euteleostomi</taxon>
        <taxon>Lepidosauria</taxon>
        <taxon>Squamata</taxon>
        <taxon>Bifurcata</taxon>
        <taxon>Unidentata</taxon>
        <taxon>Episquamata</taxon>
        <taxon>Toxicofera</taxon>
        <taxon>Serpentes</taxon>
        <taxon>Colubroidea</taxon>
        <taxon>Elapidae</taxon>
        <taxon>Laticaudinae</taxon>
        <taxon>Laticauda</taxon>
    </lineage>
</organism>
<evidence type="ECO:0000313" key="1">
    <source>
        <dbReference type="Ensembl" id="ENSLLTP00000011007.1"/>
    </source>
</evidence>
<reference evidence="1" key="2">
    <citation type="submission" date="2025-09" db="UniProtKB">
        <authorList>
            <consortium name="Ensembl"/>
        </authorList>
    </citation>
    <scope>IDENTIFICATION</scope>
</reference>
<name>A0A8C5S264_LATLA</name>
<protein>
    <submittedName>
        <fullName evidence="1">Uncharacterized protein</fullName>
    </submittedName>
</protein>
<sequence length="125" mass="14513">RRARGGYLFLFDNGRCKRRSNYPELSAREKKKRRILLPPSVASERNHRSVRFDYLLGRCGRGLYGFGRPTRAPRIFRMSAQAQMRAMLDQLMGTSRDGSMYLCLPTSFCKGVSERPRIRRAVSYC</sequence>